<accession>A0A0E9LSW2</accession>
<gene>
    <name evidence="1" type="ORF">JCM15548_14804</name>
</gene>
<organism evidence="1 2">
    <name type="scientific">Geofilum rubicundum JCM 15548</name>
    <dbReference type="NCBI Taxonomy" id="1236989"/>
    <lineage>
        <taxon>Bacteria</taxon>
        <taxon>Pseudomonadati</taxon>
        <taxon>Bacteroidota</taxon>
        <taxon>Bacteroidia</taxon>
        <taxon>Marinilabiliales</taxon>
        <taxon>Marinilabiliaceae</taxon>
        <taxon>Geofilum</taxon>
    </lineage>
</organism>
<keyword evidence="2" id="KW-1185">Reference proteome</keyword>
<evidence type="ECO:0000313" key="2">
    <source>
        <dbReference type="Proteomes" id="UP000032900"/>
    </source>
</evidence>
<proteinExistence type="predicted"/>
<evidence type="ECO:0000313" key="1">
    <source>
        <dbReference type="EMBL" id="GAO27925.1"/>
    </source>
</evidence>
<name>A0A0E9LSW2_9BACT</name>
<reference evidence="1 2" key="1">
    <citation type="journal article" date="2015" name="Microbes Environ.">
        <title>Distribution and evolution of nitrogen fixation genes in the phylum bacteroidetes.</title>
        <authorList>
            <person name="Inoue J."/>
            <person name="Oshima K."/>
            <person name="Suda W."/>
            <person name="Sakamoto M."/>
            <person name="Iino T."/>
            <person name="Noda S."/>
            <person name="Hongoh Y."/>
            <person name="Hattori M."/>
            <person name="Ohkuma M."/>
        </authorList>
    </citation>
    <scope>NUCLEOTIDE SEQUENCE [LARGE SCALE GENOMIC DNA]</scope>
    <source>
        <strain evidence="1">JCM 15548</strain>
    </source>
</reference>
<sequence>MFKEGTAFFKEYFAMQQYLKDIGFSAADAHDAAMAYVLDKNKTGVTLMKKEKGDDEFKTMKTKGTMNSDDKVTDATSTKCK</sequence>
<protein>
    <submittedName>
        <fullName evidence="1">Uncharacterized protein</fullName>
    </submittedName>
</protein>
<comment type="caution">
    <text evidence="1">The sequence shown here is derived from an EMBL/GenBank/DDBJ whole genome shotgun (WGS) entry which is preliminary data.</text>
</comment>
<dbReference type="EMBL" id="BAZW01000167">
    <property type="protein sequence ID" value="GAO27925.1"/>
    <property type="molecule type" value="Genomic_DNA"/>
</dbReference>
<dbReference type="AlphaFoldDB" id="A0A0E9LSW2"/>
<dbReference type="Proteomes" id="UP000032900">
    <property type="component" value="Unassembled WGS sequence"/>
</dbReference>